<gene>
    <name evidence="3" type="ORF">THII_3489</name>
</gene>
<dbReference type="GO" id="GO:0009244">
    <property type="term" value="P:lipopolysaccharide core region biosynthetic process"/>
    <property type="evidence" value="ECO:0007669"/>
    <property type="project" value="TreeGrafter"/>
</dbReference>
<dbReference type="STRING" id="40754.THII_3489"/>
<name>A0A090BW09_9GAMM</name>
<evidence type="ECO:0000313" key="3">
    <source>
        <dbReference type="EMBL" id="BAP57786.1"/>
    </source>
</evidence>
<dbReference type="AlphaFoldDB" id="A0A090BW09"/>
<keyword evidence="4" id="KW-1185">Reference proteome</keyword>
<dbReference type="SUPFAM" id="SSF53756">
    <property type="entry name" value="UDP-Glycosyltransferase/glycogen phosphorylase"/>
    <property type="match status" value="1"/>
</dbReference>
<evidence type="ECO:0000256" key="2">
    <source>
        <dbReference type="ARBA" id="ARBA00022679"/>
    </source>
</evidence>
<reference evidence="3 4" key="1">
    <citation type="journal article" date="2014" name="ISME J.">
        <title>Ecophysiology of Thioploca ingrica as revealed by the complete genome sequence supplemented with proteomic evidence.</title>
        <authorList>
            <person name="Kojima H."/>
            <person name="Ogura Y."/>
            <person name="Yamamoto N."/>
            <person name="Togashi T."/>
            <person name="Mori H."/>
            <person name="Watanabe T."/>
            <person name="Nemoto F."/>
            <person name="Kurokawa K."/>
            <person name="Hayashi T."/>
            <person name="Fukui M."/>
        </authorList>
    </citation>
    <scope>NUCLEOTIDE SEQUENCE [LARGE SCALE GENOMIC DNA]</scope>
</reference>
<protein>
    <submittedName>
        <fullName evidence="3">Lipopolysaccharide heptosyltransferase</fullName>
    </submittedName>
</protein>
<dbReference type="EMBL" id="AP014633">
    <property type="protein sequence ID" value="BAP57786.1"/>
    <property type="molecule type" value="Genomic_DNA"/>
</dbReference>
<dbReference type="Proteomes" id="UP000031623">
    <property type="component" value="Chromosome"/>
</dbReference>
<organism evidence="3 4">
    <name type="scientific">Thioploca ingrica</name>
    <dbReference type="NCBI Taxonomy" id="40754"/>
    <lineage>
        <taxon>Bacteria</taxon>
        <taxon>Pseudomonadati</taxon>
        <taxon>Pseudomonadota</taxon>
        <taxon>Gammaproteobacteria</taxon>
        <taxon>Thiotrichales</taxon>
        <taxon>Thiotrichaceae</taxon>
        <taxon>Thioploca</taxon>
    </lineage>
</organism>
<accession>A0A090BW09</accession>
<evidence type="ECO:0000313" key="4">
    <source>
        <dbReference type="Proteomes" id="UP000031623"/>
    </source>
</evidence>
<keyword evidence="2 3" id="KW-0808">Transferase</keyword>
<dbReference type="CDD" id="cd03789">
    <property type="entry name" value="GT9_LPS_heptosyltransferase"/>
    <property type="match status" value="1"/>
</dbReference>
<dbReference type="Gene3D" id="3.40.50.2000">
    <property type="entry name" value="Glycogen Phosphorylase B"/>
    <property type="match status" value="2"/>
</dbReference>
<dbReference type="KEGG" id="tig:THII_3489"/>
<dbReference type="GO" id="GO:0005829">
    <property type="term" value="C:cytosol"/>
    <property type="evidence" value="ECO:0007669"/>
    <property type="project" value="TreeGrafter"/>
</dbReference>
<dbReference type="GO" id="GO:0008713">
    <property type="term" value="F:ADP-heptose-lipopolysaccharide heptosyltransferase activity"/>
    <property type="evidence" value="ECO:0007669"/>
    <property type="project" value="TreeGrafter"/>
</dbReference>
<evidence type="ECO:0000256" key="1">
    <source>
        <dbReference type="ARBA" id="ARBA00022676"/>
    </source>
</evidence>
<proteinExistence type="predicted"/>
<sequence length="360" mass="40612">MKYPAQRILLIATRQIGDVLLVTPLLRSLRQAYPQAIIDVLVYDNKGGMLEGNLDYNTLIAVAEHPNLGQYKRLLTQIFRRYDLAISTLAGDRPIIYALLAAPIRIAVVPPPRWQDSWKRWLVQAWTELDNEQTHTVIQNLRLADLLAIPRHYSLVLPQSSHDVDEKLSQLLPFSWQTQTFAVLHLLPMWHYKRWILTGWKQLIHYLTQSGLRVILTGGSSQAEQAYISQVLLNRPDIVMSVAGKLSFAEVAQLIKASQIYIGPDTAVTHLAAATGIPTIALYGPTNPLKWAPWPYGYAAEPTPFQHQGTQRVGNVWLIQGVGHCVPCHQEGCYHHKQSHSRCLEELTAQVVIQVVKTVL</sequence>
<dbReference type="InterPro" id="IPR051199">
    <property type="entry name" value="LPS_LOS_Heptosyltrfase"/>
</dbReference>
<dbReference type="HOGENOM" id="CLU_038371_3_3_6"/>
<dbReference type="PANTHER" id="PTHR30160:SF1">
    <property type="entry name" value="LIPOPOLYSACCHARIDE 1,2-N-ACETYLGLUCOSAMINETRANSFERASE-RELATED"/>
    <property type="match status" value="1"/>
</dbReference>
<dbReference type="InterPro" id="IPR002201">
    <property type="entry name" value="Glyco_trans_9"/>
</dbReference>
<keyword evidence="1" id="KW-0328">Glycosyltransferase</keyword>
<dbReference type="PANTHER" id="PTHR30160">
    <property type="entry name" value="TETRAACYLDISACCHARIDE 4'-KINASE-RELATED"/>
    <property type="match status" value="1"/>
</dbReference>
<dbReference type="Pfam" id="PF01075">
    <property type="entry name" value="Glyco_transf_9"/>
    <property type="match status" value="1"/>
</dbReference>